<evidence type="ECO:0008006" key="3">
    <source>
        <dbReference type="Google" id="ProtNLM"/>
    </source>
</evidence>
<dbReference type="Proteomes" id="UP001320119">
    <property type="component" value="Chromosome"/>
</dbReference>
<accession>A0AAN1WKV7</accession>
<dbReference type="RefSeq" id="WP_236984742.1">
    <property type="nucleotide sequence ID" value="NZ_AP023086.1"/>
</dbReference>
<proteinExistence type="predicted"/>
<protein>
    <recommendedName>
        <fullName evidence="3">Flagellar protein FliT</fullName>
    </recommendedName>
</protein>
<sequence length="88" mass="9810">MPLVCSSLVDVIRTRKAMQTAFEVGDWDGVKACDERLGRMLDAAFSDDNRDNTALVAELEKVLAMYARVVTYLPEATAQRWLCATQTP</sequence>
<dbReference type="KEGG" id="marq:MARGE09_P3678"/>
<keyword evidence="2" id="KW-1185">Reference proteome</keyword>
<reference evidence="1 2" key="1">
    <citation type="journal article" date="2022" name="IScience">
        <title>An ultrasensitive nanofiber-based assay for enzymatic hydrolysis and deep-sea microbial degradation of cellulose.</title>
        <authorList>
            <person name="Tsudome M."/>
            <person name="Tachioka M."/>
            <person name="Miyazaki M."/>
            <person name="Uchimura K."/>
            <person name="Tsuda M."/>
            <person name="Takaki Y."/>
            <person name="Deguchi S."/>
        </authorList>
    </citation>
    <scope>NUCLEOTIDE SEQUENCE [LARGE SCALE GENOMIC DNA]</scope>
    <source>
        <strain evidence="1 2">GE09</strain>
    </source>
</reference>
<name>A0AAN1WKV7_9GAMM</name>
<dbReference type="AlphaFoldDB" id="A0AAN1WKV7"/>
<gene>
    <name evidence="1" type="ORF">MARGE09_P3678</name>
</gene>
<evidence type="ECO:0000313" key="1">
    <source>
        <dbReference type="EMBL" id="BCD99476.1"/>
    </source>
</evidence>
<evidence type="ECO:0000313" key="2">
    <source>
        <dbReference type="Proteomes" id="UP001320119"/>
    </source>
</evidence>
<dbReference type="EMBL" id="AP023086">
    <property type="protein sequence ID" value="BCD99476.1"/>
    <property type="molecule type" value="Genomic_DNA"/>
</dbReference>
<organism evidence="1 2">
    <name type="scientific">Marinagarivorans cellulosilyticus</name>
    <dbReference type="NCBI Taxonomy" id="2721545"/>
    <lineage>
        <taxon>Bacteria</taxon>
        <taxon>Pseudomonadati</taxon>
        <taxon>Pseudomonadota</taxon>
        <taxon>Gammaproteobacteria</taxon>
        <taxon>Cellvibrionales</taxon>
        <taxon>Cellvibrionaceae</taxon>
        <taxon>Marinagarivorans</taxon>
    </lineage>
</organism>